<evidence type="ECO:0008006" key="3">
    <source>
        <dbReference type="Google" id="ProtNLM"/>
    </source>
</evidence>
<reference evidence="1 2" key="1">
    <citation type="submission" date="2021-01" db="EMBL/GenBank/DDBJ databases">
        <title>Prevotella A2931 sp. nov.</title>
        <authorList>
            <person name="Buhl M."/>
            <person name="Oberhettinger P."/>
        </authorList>
    </citation>
    <scope>NUCLEOTIDE SEQUENCE [LARGE SCALE GENOMIC DNA]</scope>
    <source>
        <strain evidence="1 2">A2931</strain>
    </source>
</reference>
<protein>
    <recommendedName>
        <fullName evidence="3">DUF4476 domain-containing protein</fullName>
    </recommendedName>
</protein>
<organism evidence="1 2">
    <name type="scientific">Prevotella illustrans</name>
    <dbReference type="NCBI Taxonomy" id="2800387"/>
    <lineage>
        <taxon>Bacteria</taxon>
        <taxon>Pseudomonadati</taxon>
        <taxon>Bacteroidota</taxon>
        <taxon>Bacteroidia</taxon>
        <taxon>Bacteroidales</taxon>
        <taxon>Prevotellaceae</taxon>
        <taxon>Prevotella</taxon>
    </lineage>
</organism>
<sequence>MKKTIIALVILCTSYTTLQAQKVYNEILQTSTEVAKDKNNDLEKRKVATFKVDALKYMLMKTKELMPDSSMHMVDVQAYAMYCFVNNYITALTKAKKKKDKELVKTIYKEATIHCPRFNDMDKELILAYYNNENFLTQFVLDCDWEKALKEVENVTQAINK</sequence>
<evidence type="ECO:0000313" key="1">
    <source>
        <dbReference type="EMBL" id="MBO1364054.1"/>
    </source>
</evidence>
<name>A0ABS3M7A5_9BACT</name>
<comment type="caution">
    <text evidence="1">The sequence shown here is derived from an EMBL/GenBank/DDBJ whole genome shotgun (WGS) entry which is preliminary data.</text>
</comment>
<evidence type="ECO:0000313" key="2">
    <source>
        <dbReference type="Proteomes" id="UP000664265"/>
    </source>
</evidence>
<gene>
    <name evidence="1" type="ORF">JHU38_09780</name>
</gene>
<proteinExistence type="predicted"/>
<dbReference type="RefSeq" id="WP_107580775.1">
    <property type="nucleotide sequence ID" value="NZ_JAERMS010000035.1"/>
</dbReference>
<keyword evidence="2" id="KW-1185">Reference proteome</keyword>
<dbReference type="Proteomes" id="UP000664265">
    <property type="component" value="Unassembled WGS sequence"/>
</dbReference>
<accession>A0ABS3M7A5</accession>
<dbReference type="EMBL" id="JAERMS010000035">
    <property type="protein sequence ID" value="MBO1364054.1"/>
    <property type="molecule type" value="Genomic_DNA"/>
</dbReference>